<comment type="caution">
    <text evidence="1">The sequence shown here is derived from an EMBL/GenBank/DDBJ whole genome shotgun (WGS) entry which is preliminary data.</text>
</comment>
<name>A0A9K3NT57_HELAN</name>
<dbReference type="EMBL" id="MNCJ02000319">
    <property type="protein sequence ID" value="KAF5812212.1"/>
    <property type="molecule type" value="Genomic_DNA"/>
</dbReference>
<sequence>MCKCVIYLIKKKKPVCVSGSGSIEQRQGKGETLVSLISSNWEEISRKLGCMNLNVDHLSVSNTKMR</sequence>
<evidence type="ECO:0000313" key="2">
    <source>
        <dbReference type="Proteomes" id="UP000215914"/>
    </source>
</evidence>
<dbReference type="AlphaFoldDB" id="A0A9K3NT57"/>
<dbReference type="Proteomes" id="UP000215914">
    <property type="component" value="Unassembled WGS sequence"/>
</dbReference>
<evidence type="ECO:0000313" key="1">
    <source>
        <dbReference type="EMBL" id="KAF5812212.1"/>
    </source>
</evidence>
<reference evidence="1" key="2">
    <citation type="submission" date="2020-06" db="EMBL/GenBank/DDBJ databases">
        <title>Helianthus annuus Genome sequencing and assembly Release 2.</title>
        <authorList>
            <person name="Gouzy J."/>
            <person name="Langlade N."/>
            <person name="Munos S."/>
        </authorList>
    </citation>
    <scope>NUCLEOTIDE SEQUENCE</scope>
    <source>
        <tissue evidence="1">Leaves</tissue>
    </source>
</reference>
<reference evidence="1" key="1">
    <citation type="journal article" date="2017" name="Nature">
        <title>The sunflower genome provides insights into oil metabolism, flowering and Asterid evolution.</title>
        <authorList>
            <person name="Badouin H."/>
            <person name="Gouzy J."/>
            <person name="Grassa C.J."/>
            <person name="Murat F."/>
            <person name="Staton S.E."/>
            <person name="Cottret L."/>
            <person name="Lelandais-Briere C."/>
            <person name="Owens G.L."/>
            <person name="Carrere S."/>
            <person name="Mayjonade B."/>
            <person name="Legrand L."/>
            <person name="Gill N."/>
            <person name="Kane N.C."/>
            <person name="Bowers J.E."/>
            <person name="Hubner S."/>
            <person name="Bellec A."/>
            <person name="Berard A."/>
            <person name="Berges H."/>
            <person name="Blanchet N."/>
            <person name="Boniface M.C."/>
            <person name="Brunel D."/>
            <person name="Catrice O."/>
            <person name="Chaidir N."/>
            <person name="Claudel C."/>
            <person name="Donnadieu C."/>
            <person name="Faraut T."/>
            <person name="Fievet G."/>
            <person name="Helmstetter N."/>
            <person name="King M."/>
            <person name="Knapp S.J."/>
            <person name="Lai Z."/>
            <person name="Le Paslier M.C."/>
            <person name="Lippi Y."/>
            <person name="Lorenzon L."/>
            <person name="Mandel J.R."/>
            <person name="Marage G."/>
            <person name="Marchand G."/>
            <person name="Marquand E."/>
            <person name="Bret-Mestries E."/>
            <person name="Morien E."/>
            <person name="Nambeesan S."/>
            <person name="Nguyen T."/>
            <person name="Pegot-Espagnet P."/>
            <person name="Pouilly N."/>
            <person name="Raftis F."/>
            <person name="Sallet E."/>
            <person name="Schiex T."/>
            <person name="Thomas J."/>
            <person name="Vandecasteele C."/>
            <person name="Vares D."/>
            <person name="Vear F."/>
            <person name="Vautrin S."/>
            <person name="Crespi M."/>
            <person name="Mangin B."/>
            <person name="Burke J.M."/>
            <person name="Salse J."/>
            <person name="Munos S."/>
            <person name="Vincourt P."/>
            <person name="Rieseberg L.H."/>
            <person name="Langlade N.B."/>
        </authorList>
    </citation>
    <scope>NUCLEOTIDE SEQUENCE</scope>
    <source>
        <tissue evidence="1">Leaves</tissue>
    </source>
</reference>
<organism evidence="1 2">
    <name type="scientific">Helianthus annuus</name>
    <name type="common">Common sunflower</name>
    <dbReference type="NCBI Taxonomy" id="4232"/>
    <lineage>
        <taxon>Eukaryota</taxon>
        <taxon>Viridiplantae</taxon>
        <taxon>Streptophyta</taxon>
        <taxon>Embryophyta</taxon>
        <taxon>Tracheophyta</taxon>
        <taxon>Spermatophyta</taxon>
        <taxon>Magnoliopsida</taxon>
        <taxon>eudicotyledons</taxon>
        <taxon>Gunneridae</taxon>
        <taxon>Pentapetalae</taxon>
        <taxon>asterids</taxon>
        <taxon>campanulids</taxon>
        <taxon>Asterales</taxon>
        <taxon>Asteraceae</taxon>
        <taxon>Asteroideae</taxon>
        <taxon>Heliantheae alliance</taxon>
        <taxon>Heliantheae</taxon>
        <taxon>Helianthus</taxon>
    </lineage>
</organism>
<keyword evidence="2" id="KW-1185">Reference proteome</keyword>
<gene>
    <name evidence="1" type="ORF">HanXRQr2_Chr04g0190001</name>
</gene>
<protein>
    <submittedName>
        <fullName evidence="1">Uncharacterized protein</fullName>
    </submittedName>
</protein>
<dbReference type="Gramene" id="mRNA:HanXRQr2_Chr04g0190001">
    <property type="protein sequence ID" value="mRNA:HanXRQr2_Chr04g0190001"/>
    <property type="gene ID" value="HanXRQr2_Chr04g0190001"/>
</dbReference>
<accession>A0A9K3NT57</accession>
<proteinExistence type="predicted"/>